<keyword evidence="2" id="KW-1185">Reference proteome</keyword>
<dbReference type="HOGENOM" id="CLU_2782974_0_0_1"/>
<organism evidence="2">
    <name type="scientific">Serpula lacrymans var. lacrymans (strain S7.3)</name>
    <name type="common">Dry rot fungus</name>
    <dbReference type="NCBI Taxonomy" id="936435"/>
    <lineage>
        <taxon>Eukaryota</taxon>
        <taxon>Fungi</taxon>
        <taxon>Dikarya</taxon>
        <taxon>Basidiomycota</taxon>
        <taxon>Agaricomycotina</taxon>
        <taxon>Agaricomycetes</taxon>
        <taxon>Agaricomycetidae</taxon>
        <taxon>Boletales</taxon>
        <taxon>Coniophorineae</taxon>
        <taxon>Serpulaceae</taxon>
        <taxon>Serpula</taxon>
    </lineage>
</organism>
<dbReference type="InParanoid" id="F8QBS8"/>
<dbReference type="OrthoDB" id="2687674at2759"/>
<feature type="non-terminal residue" evidence="1">
    <location>
        <position position="69"/>
    </location>
</feature>
<feature type="non-terminal residue" evidence="1">
    <location>
        <position position="1"/>
    </location>
</feature>
<dbReference type="AlphaFoldDB" id="F8QBS8"/>
<gene>
    <name evidence="1" type="ORF">SERLA73DRAFT_15140</name>
</gene>
<evidence type="ECO:0000313" key="2">
    <source>
        <dbReference type="Proteomes" id="UP000008063"/>
    </source>
</evidence>
<protein>
    <submittedName>
        <fullName evidence="1">Uncharacterized protein</fullName>
    </submittedName>
</protein>
<name>F8QBS8_SERL3</name>
<dbReference type="Proteomes" id="UP000008063">
    <property type="component" value="Unassembled WGS sequence"/>
</dbReference>
<accession>F8QBS8</accession>
<reference evidence="2" key="1">
    <citation type="journal article" date="2011" name="Science">
        <title>The plant cell wall-decomposing machinery underlies the functional diversity of forest fungi.</title>
        <authorList>
            <person name="Eastwood D.C."/>
            <person name="Floudas D."/>
            <person name="Binder M."/>
            <person name="Majcherczyk A."/>
            <person name="Schneider P."/>
            <person name="Aerts A."/>
            <person name="Asiegbu F.O."/>
            <person name="Baker S.E."/>
            <person name="Barry K."/>
            <person name="Bendiksby M."/>
            <person name="Blumentritt M."/>
            <person name="Coutinho P.M."/>
            <person name="Cullen D."/>
            <person name="de Vries R.P."/>
            <person name="Gathman A."/>
            <person name="Goodell B."/>
            <person name="Henrissat B."/>
            <person name="Ihrmark K."/>
            <person name="Kauserud H."/>
            <person name="Kohler A."/>
            <person name="LaButti K."/>
            <person name="Lapidus A."/>
            <person name="Lavin J.L."/>
            <person name="Lee Y.-H."/>
            <person name="Lindquist E."/>
            <person name="Lilly W."/>
            <person name="Lucas S."/>
            <person name="Morin E."/>
            <person name="Murat C."/>
            <person name="Oguiza J.A."/>
            <person name="Park J."/>
            <person name="Pisabarro A.G."/>
            <person name="Riley R."/>
            <person name="Rosling A."/>
            <person name="Salamov A."/>
            <person name="Schmidt O."/>
            <person name="Schmutz J."/>
            <person name="Skrede I."/>
            <person name="Stenlid J."/>
            <person name="Wiebenga A."/>
            <person name="Xie X."/>
            <person name="Kuees U."/>
            <person name="Hibbett D.S."/>
            <person name="Hoffmeister D."/>
            <person name="Hoegberg N."/>
            <person name="Martin F."/>
            <person name="Grigoriev I.V."/>
            <person name="Watkinson S.C."/>
        </authorList>
    </citation>
    <scope>NUCLEOTIDE SEQUENCE [LARGE SCALE GENOMIC DNA]</scope>
    <source>
        <strain evidence="2">strain S7.3</strain>
    </source>
</reference>
<evidence type="ECO:0000313" key="1">
    <source>
        <dbReference type="EMBL" id="EGN94047.1"/>
    </source>
</evidence>
<proteinExistence type="predicted"/>
<sequence>PPKAPLTLDQIAEYSFIAEFDLLCDITGKVEEKRWAIPQNCQAACQYFEITRAKEEILCCNIEIARLRT</sequence>
<dbReference type="EMBL" id="GL945489">
    <property type="protein sequence ID" value="EGN94047.1"/>
    <property type="molecule type" value="Genomic_DNA"/>
</dbReference>